<protein>
    <submittedName>
        <fullName evidence="7">NRAMP family metal ion transporter</fullName>
    </submittedName>
</protein>
<dbReference type="GO" id="GO:0005886">
    <property type="term" value="C:plasma membrane"/>
    <property type="evidence" value="ECO:0007669"/>
    <property type="project" value="TreeGrafter"/>
</dbReference>
<dbReference type="GO" id="GO:0005384">
    <property type="term" value="F:manganese ion transmembrane transporter activity"/>
    <property type="evidence" value="ECO:0007669"/>
    <property type="project" value="TreeGrafter"/>
</dbReference>
<keyword evidence="5 6" id="KW-0472">Membrane</keyword>
<feature type="transmembrane region" description="Helical" evidence="6">
    <location>
        <begin position="344"/>
        <end position="362"/>
    </location>
</feature>
<feature type="transmembrane region" description="Helical" evidence="6">
    <location>
        <begin position="374"/>
        <end position="395"/>
    </location>
</feature>
<keyword evidence="4 6" id="KW-1133">Transmembrane helix</keyword>
<dbReference type="PANTHER" id="PTHR11706:SF33">
    <property type="entry name" value="NATURAL RESISTANCE-ASSOCIATED MACROPHAGE PROTEIN 2"/>
    <property type="match status" value="1"/>
</dbReference>
<evidence type="ECO:0000313" key="7">
    <source>
        <dbReference type="EMBL" id="PSR33990.1"/>
    </source>
</evidence>
<evidence type="ECO:0000256" key="4">
    <source>
        <dbReference type="ARBA" id="ARBA00022989"/>
    </source>
</evidence>
<evidence type="ECO:0000256" key="5">
    <source>
        <dbReference type="ARBA" id="ARBA00023136"/>
    </source>
</evidence>
<organism evidence="7 8">
    <name type="scientific">Sulfobacillus benefaciens</name>
    <dbReference type="NCBI Taxonomy" id="453960"/>
    <lineage>
        <taxon>Bacteria</taxon>
        <taxon>Bacillati</taxon>
        <taxon>Bacillota</taxon>
        <taxon>Clostridia</taxon>
        <taxon>Eubacteriales</taxon>
        <taxon>Clostridiales Family XVII. Incertae Sedis</taxon>
        <taxon>Sulfobacillus</taxon>
    </lineage>
</organism>
<feature type="transmembrane region" description="Helical" evidence="6">
    <location>
        <begin position="313"/>
        <end position="332"/>
    </location>
</feature>
<dbReference type="Proteomes" id="UP000242972">
    <property type="component" value="Unassembled WGS sequence"/>
</dbReference>
<accession>A0A2T2XHN6</accession>
<evidence type="ECO:0000256" key="1">
    <source>
        <dbReference type="ARBA" id="ARBA00004141"/>
    </source>
</evidence>
<evidence type="ECO:0000256" key="3">
    <source>
        <dbReference type="ARBA" id="ARBA00022692"/>
    </source>
</evidence>
<dbReference type="PANTHER" id="PTHR11706">
    <property type="entry name" value="SOLUTE CARRIER PROTEIN FAMILY 11 MEMBER"/>
    <property type="match status" value="1"/>
</dbReference>
<comment type="subcellular location">
    <subcellularLocation>
        <location evidence="1">Membrane</location>
        <topology evidence="1">Multi-pass membrane protein</topology>
    </subcellularLocation>
</comment>
<dbReference type="GO" id="GO:0015086">
    <property type="term" value="F:cadmium ion transmembrane transporter activity"/>
    <property type="evidence" value="ECO:0007669"/>
    <property type="project" value="TreeGrafter"/>
</dbReference>
<feature type="transmembrane region" description="Helical" evidence="6">
    <location>
        <begin position="42"/>
        <end position="62"/>
    </location>
</feature>
<dbReference type="InterPro" id="IPR001046">
    <property type="entry name" value="NRAMP_fam"/>
</dbReference>
<comment type="caution">
    <text evidence="7">The sequence shown here is derived from an EMBL/GenBank/DDBJ whole genome shotgun (WGS) entry which is preliminary data.</text>
</comment>
<feature type="transmembrane region" description="Helical" evidence="6">
    <location>
        <begin position="216"/>
        <end position="240"/>
    </location>
</feature>
<keyword evidence="2" id="KW-0813">Transport</keyword>
<gene>
    <name evidence="7" type="ORF">C7B46_07380</name>
</gene>
<feature type="transmembrane region" description="Helical" evidence="6">
    <location>
        <begin position="101"/>
        <end position="125"/>
    </location>
</feature>
<dbReference type="EMBL" id="PXYW01000014">
    <property type="protein sequence ID" value="PSR33990.1"/>
    <property type="molecule type" value="Genomic_DNA"/>
</dbReference>
<sequence>MRYAVFFGPGIMVMLADTDVGSVVTAAQSGVQWGYSMILPQLVLIPILYLIQEITVRLGIITGHGHGQLIRERFGWGWALLSVSTLFLTSVGALITEFSGIAGVGLLLGVPSWISVGLATVILVAIGISGRYQRVEWIGIGLGSLELAFVVTAILAHPRLGLLMHGLASVPVNHSSYVFLLAANVGAVIMPWMIFYQQGAVIDKQWTAKDLKLARIDTGIGAIITQVLMIAVVVTTAATLGRSHIGSLQSIPQIANSLVAVMGSTAGKLIFGAGILGAGFVAALVASLAGAWGIGEAFGFNHSLNHRFREAPLFYTIYTAAHVAGAILVIASVDLVRLTVDVEVMNAMLLPIVLGFLLALESKTLPDSFRMRGWYRNMVWLLSGIVMAFGVYMMVVSL</sequence>
<evidence type="ECO:0000313" key="8">
    <source>
        <dbReference type="Proteomes" id="UP000242972"/>
    </source>
</evidence>
<name>A0A2T2XHN6_9FIRM</name>
<reference evidence="7 8" key="1">
    <citation type="journal article" date="2014" name="BMC Genomics">
        <title>Comparison of environmental and isolate Sulfobacillus genomes reveals diverse carbon, sulfur, nitrogen, and hydrogen metabolisms.</title>
        <authorList>
            <person name="Justice N.B."/>
            <person name="Norman A."/>
            <person name="Brown C.T."/>
            <person name="Singh A."/>
            <person name="Thomas B.C."/>
            <person name="Banfield J.F."/>
        </authorList>
    </citation>
    <scope>NUCLEOTIDE SEQUENCE [LARGE SCALE GENOMIC DNA]</scope>
    <source>
        <strain evidence="7">AMDSBA4</strain>
    </source>
</reference>
<keyword evidence="3 6" id="KW-0812">Transmembrane</keyword>
<feature type="transmembrane region" description="Helical" evidence="6">
    <location>
        <begin position="137"/>
        <end position="156"/>
    </location>
</feature>
<evidence type="ECO:0000256" key="2">
    <source>
        <dbReference type="ARBA" id="ARBA00022448"/>
    </source>
</evidence>
<feature type="transmembrane region" description="Helical" evidence="6">
    <location>
        <begin position="176"/>
        <end position="195"/>
    </location>
</feature>
<feature type="transmembrane region" description="Helical" evidence="6">
    <location>
        <begin position="74"/>
        <end position="95"/>
    </location>
</feature>
<feature type="transmembrane region" description="Helical" evidence="6">
    <location>
        <begin position="269"/>
        <end position="292"/>
    </location>
</feature>
<dbReference type="AlphaFoldDB" id="A0A2T2XHN6"/>
<dbReference type="Pfam" id="PF01566">
    <property type="entry name" value="Nramp"/>
    <property type="match status" value="1"/>
</dbReference>
<dbReference type="GO" id="GO:0034755">
    <property type="term" value="P:iron ion transmembrane transport"/>
    <property type="evidence" value="ECO:0007669"/>
    <property type="project" value="TreeGrafter"/>
</dbReference>
<evidence type="ECO:0000256" key="6">
    <source>
        <dbReference type="SAM" id="Phobius"/>
    </source>
</evidence>
<proteinExistence type="predicted"/>